<dbReference type="EMBL" id="OZ035827">
    <property type="protein sequence ID" value="CAL1607257.1"/>
    <property type="molecule type" value="Genomic_DNA"/>
</dbReference>
<dbReference type="Proteomes" id="UP001497482">
    <property type="component" value="Chromosome 5"/>
</dbReference>
<name>A0AAV2M1N0_KNICA</name>
<evidence type="ECO:0000256" key="15">
    <source>
        <dbReference type="ARBA" id="ARBA00047899"/>
    </source>
</evidence>
<keyword evidence="13" id="KW-0460">Magnesium</keyword>
<dbReference type="PROSITE" id="PS00108">
    <property type="entry name" value="PROTEIN_KINASE_ST"/>
    <property type="match status" value="1"/>
</dbReference>
<evidence type="ECO:0000256" key="5">
    <source>
        <dbReference type="ARBA" id="ARBA00022490"/>
    </source>
</evidence>
<dbReference type="FunFam" id="1.10.510.10:FF:000057">
    <property type="entry name" value="Non-specific serine/threonine protein kinase"/>
    <property type="match status" value="1"/>
</dbReference>
<keyword evidence="8" id="KW-0808">Transferase</keyword>
<accession>A0AAV2M1N0</accession>
<dbReference type="InterPro" id="IPR017441">
    <property type="entry name" value="Protein_kinase_ATP_BS"/>
</dbReference>
<comment type="cofactor">
    <cofactor evidence="1">
        <name>Mg(2+)</name>
        <dbReference type="ChEBI" id="CHEBI:18420"/>
    </cofactor>
</comment>
<evidence type="ECO:0000256" key="8">
    <source>
        <dbReference type="ARBA" id="ARBA00022679"/>
    </source>
</evidence>
<dbReference type="Gene3D" id="3.30.200.20">
    <property type="entry name" value="Phosphorylase Kinase, domain 1"/>
    <property type="match status" value="1"/>
</dbReference>
<dbReference type="InterPro" id="IPR000719">
    <property type="entry name" value="Prot_kinase_dom"/>
</dbReference>
<comment type="subcellular location">
    <subcellularLocation>
        <location evidence="2">Cytoplasm</location>
    </subcellularLocation>
</comment>
<keyword evidence="7" id="KW-0597">Phosphoprotein</keyword>
<evidence type="ECO:0000256" key="2">
    <source>
        <dbReference type="ARBA" id="ARBA00004496"/>
    </source>
</evidence>
<feature type="domain" description="Protein kinase" evidence="19">
    <location>
        <begin position="113"/>
        <end position="408"/>
    </location>
</feature>
<dbReference type="PANTHER" id="PTHR22988">
    <property type="entry name" value="MYOTONIC DYSTROPHY S/T KINASE-RELATED"/>
    <property type="match status" value="1"/>
</dbReference>
<dbReference type="InterPro" id="IPR050839">
    <property type="entry name" value="Rho-assoc_Ser/Thr_Kinase"/>
</dbReference>
<keyword evidence="5" id="KW-0963">Cytoplasm</keyword>
<evidence type="ECO:0000256" key="11">
    <source>
        <dbReference type="ARBA" id="ARBA00022777"/>
    </source>
</evidence>
<evidence type="ECO:0000313" key="21">
    <source>
        <dbReference type="EMBL" id="CAL1607257.1"/>
    </source>
</evidence>
<evidence type="ECO:0000259" key="19">
    <source>
        <dbReference type="PROSITE" id="PS50011"/>
    </source>
</evidence>
<dbReference type="InterPro" id="IPR000961">
    <property type="entry name" value="AGC-kinase_C"/>
</dbReference>
<dbReference type="InterPro" id="IPR011009">
    <property type="entry name" value="Kinase-like_dom_sf"/>
</dbReference>
<evidence type="ECO:0000256" key="3">
    <source>
        <dbReference type="ARBA" id="ARBA00009903"/>
    </source>
</evidence>
<dbReference type="PANTHER" id="PTHR22988:SF76">
    <property type="entry name" value="CHROMOSOME UNDETERMINED SCAFFOLD_135, WHOLE GENOME SHOTGUN SEQUENCE"/>
    <property type="match status" value="1"/>
</dbReference>
<dbReference type="PROSITE" id="PS00107">
    <property type="entry name" value="PROTEIN_KINASE_ATP"/>
    <property type="match status" value="1"/>
</dbReference>
<dbReference type="SUPFAM" id="SSF56112">
    <property type="entry name" value="Protein kinase-like (PK-like)"/>
    <property type="match status" value="1"/>
</dbReference>
<keyword evidence="11" id="KW-0418">Kinase</keyword>
<comment type="catalytic activity">
    <reaction evidence="16">
        <text>L-seryl-[protein] + ATP = O-phospho-L-seryl-[protein] + ADP + H(+)</text>
        <dbReference type="Rhea" id="RHEA:17989"/>
        <dbReference type="Rhea" id="RHEA-COMP:9863"/>
        <dbReference type="Rhea" id="RHEA-COMP:11604"/>
        <dbReference type="ChEBI" id="CHEBI:15378"/>
        <dbReference type="ChEBI" id="CHEBI:29999"/>
        <dbReference type="ChEBI" id="CHEBI:30616"/>
        <dbReference type="ChEBI" id="CHEBI:83421"/>
        <dbReference type="ChEBI" id="CHEBI:456216"/>
        <dbReference type="EC" id="2.7.11.1"/>
    </reaction>
</comment>
<feature type="binding site" evidence="17">
    <location>
        <position position="142"/>
    </location>
    <ligand>
        <name>ATP</name>
        <dbReference type="ChEBI" id="CHEBI:30616"/>
    </ligand>
</feature>
<dbReference type="PROSITE" id="PS51285">
    <property type="entry name" value="AGC_KINASE_CTER"/>
    <property type="match status" value="1"/>
</dbReference>
<keyword evidence="12 17" id="KW-0067">ATP-binding</keyword>
<dbReference type="Pfam" id="PF00069">
    <property type="entry name" value="Pkinase"/>
    <property type="match status" value="1"/>
</dbReference>
<dbReference type="AlphaFoldDB" id="A0AAV2M1N0"/>
<evidence type="ECO:0000256" key="18">
    <source>
        <dbReference type="RuleBase" id="RU000304"/>
    </source>
</evidence>
<dbReference type="GO" id="GO:0046872">
    <property type="term" value="F:metal ion binding"/>
    <property type="evidence" value="ECO:0007669"/>
    <property type="project" value="UniProtKB-KW"/>
</dbReference>
<evidence type="ECO:0000256" key="17">
    <source>
        <dbReference type="PROSITE-ProRule" id="PRU10141"/>
    </source>
</evidence>
<proteinExistence type="inferred from homology"/>
<dbReference type="GO" id="GO:0005524">
    <property type="term" value="F:ATP binding"/>
    <property type="evidence" value="ECO:0007669"/>
    <property type="project" value="UniProtKB-UniRule"/>
</dbReference>
<feature type="domain" description="AGC-kinase C-terminal" evidence="20">
    <location>
        <begin position="409"/>
        <end position="485"/>
    </location>
</feature>
<dbReference type="Gene3D" id="1.10.510.10">
    <property type="entry name" value="Transferase(Phosphotransferase) domain 1"/>
    <property type="match status" value="1"/>
</dbReference>
<evidence type="ECO:0000313" key="22">
    <source>
        <dbReference type="Proteomes" id="UP001497482"/>
    </source>
</evidence>
<keyword evidence="22" id="KW-1185">Reference proteome</keyword>
<dbReference type="InterPro" id="IPR008271">
    <property type="entry name" value="Ser/Thr_kinase_AS"/>
</dbReference>
<evidence type="ECO:0000256" key="9">
    <source>
        <dbReference type="ARBA" id="ARBA00022723"/>
    </source>
</evidence>
<gene>
    <name evidence="21" type="ORF">KC01_LOCUS34318</name>
</gene>
<dbReference type="EC" id="2.7.11.1" evidence="4"/>
<dbReference type="Pfam" id="PF00433">
    <property type="entry name" value="Pkinase_C"/>
    <property type="match status" value="1"/>
</dbReference>
<dbReference type="InterPro" id="IPR017892">
    <property type="entry name" value="Pkinase_C"/>
</dbReference>
<evidence type="ECO:0000259" key="20">
    <source>
        <dbReference type="PROSITE" id="PS51285"/>
    </source>
</evidence>
<evidence type="ECO:0000256" key="4">
    <source>
        <dbReference type="ARBA" id="ARBA00012513"/>
    </source>
</evidence>
<evidence type="ECO:0000256" key="6">
    <source>
        <dbReference type="ARBA" id="ARBA00022527"/>
    </source>
</evidence>
<dbReference type="SMART" id="SM00220">
    <property type="entry name" value="S_TKc"/>
    <property type="match status" value="1"/>
</dbReference>
<dbReference type="GO" id="GO:0005737">
    <property type="term" value="C:cytoplasm"/>
    <property type="evidence" value="ECO:0007669"/>
    <property type="project" value="UniProtKB-SubCell"/>
</dbReference>
<evidence type="ECO:0000256" key="10">
    <source>
        <dbReference type="ARBA" id="ARBA00022741"/>
    </source>
</evidence>
<dbReference type="FunFam" id="3.30.200.20:FF:000118">
    <property type="entry name" value="Non-specific serine/threonine protein kinase"/>
    <property type="match status" value="1"/>
</dbReference>
<keyword evidence="14" id="KW-0007">Acetylation</keyword>
<dbReference type="PROSITE" id="PS50011">
    <property type="entry name" value="PROTEIN_KINASE_DOM"/>
    <property type="match status" value="1"/>
</dbReference>
<comment type="catalytic activity">
    <reaction evidence="15">
        <text>L-threonyl-[protein] + ATP = O-phospho-L-threonyl-[protein] + ADP + H(+)</text>
        <dbReference type="Rhea" id="RHEA:46608"/>
        <dbReference type="Rhea" id="RHEA-COMP:11060"/>
        <dbReference type="Rhea" id="RHEA-COMP:11605"/>
        <dbReference type="ChEBI" id="CHEBI:15378"/>
        <dbReference type="ChEBI" id="CHEBI:30013"/>
        <dbReference type="ChEBI" id="CHEBI:30616"/>
        <dbReference type="ChEBI" id="CHEBI:61977"/>
        <dbReference type="ChEBI" id="CHEBI:456216"/>
        <dbReference type="EC" id="2.7.11.1"/>
    </reaction>
</comment>
<sequence>MDLDRSGCVWIEEEPAGPSHRQRSSMAMPGPCPNMSSHTKERVNMAKVTLENFYSNLIAQHEEREMRQLKLEKVMDQEGLADEEQKRMRRSQHARKETEFLRLKRTRLGLEDFESLKVIGRGAFGEVRLVQKKDTGHVYAMKILRKADMLEKEQLGHIRAERDILVEADSLWVVKMFYSFQDKMNLYLIMEFLPGGDMMTLLMKMDTLSEEATQFYIAETVLAIDSIHQLGFIHRDIKPDNLLLDSRGHVKLSDFGLCTGLKRAHRTEFYKNLNHSLPSDLSKQTQNMNSKRKAETWKRNRRQLAFSTVGTPDYIAPEVFMQNGYNKLCDWWSLGVIMYEMLIGYPPFCSETPQETYRKVMNWRETLTFPPEVPISEKSKELILRFCCEEEHRVGAVGVDEIKTNAFFEGVDYDHIRERPAAIPIEIKSIDDTSHFDEFPDSDILHPGERPATSVSNQTETELKNKDWVFINYTYKRFEGLTARGAIPSYMKSSKR</sequence>
<evidence type="ECO:0000256" key="12">
    <source>
        <dbReference type="ARBA" id="ARBA00022840"/>
    </source>
</evidence>
<evidence type="ECO:0000256" key="14">
    <source>
        <dbReference type="ARBA" id="ARBA00022990"/>
    </source>
</evidence>
<comment type="similarity">
    <text evidence="3">Belongs to the protein kinase superfamily. AGC Ser/Thr protein kinase family.</text>
</comment>
<evidence type="ECO:0000256" key="1">
    <source>
        <dbReference type="ARBA" id="ARBA00001946"/>
    </source>
</evidence>
<evidence type="ECO:0000256" key="16">
    <source>
        <dbReference type="ARBA" id="ARBA00048679"/>
    </source>
</evidence>
<keyword evidence="6 18" id="KW-0723">Serine/threonine-protein kinase</keyword>
<dbReference type="FunFam" id="1.10.510.10:FF:000086">
    <property type="entry name" value="Non-specific serine/threonine protein kinase"/>
    <property type="match status" value="1"/>
</dbReference>
<evidence type="ECO:0000256" key="13">
    <source>
        <dbReference type="ARBA" id="ARBA00022842"/>
    </source>
</evidence>
<reference evidence="21 22" key="1">
    <citation type="submission" date="2024-04" db="EMBL/GenBank/DDBJ databases">
        <authorList>
            <person name="Waldvogel A.-M."/>
            <person name="Schoenle A."/>
        </authorList>
    </citation>
    <scope>NUCLEOTIDE SEQUENCE [LARGE SCALE GENOMIC DNA]</scope>
</reference>
<evidence type="ECO:0000256" key="7">
    <source>
        <dbReference type="ARBA" id="ARBA00022553"/>
    </source>
</evidence>
<keyword evidence="10 17" id="KW-0547">Nucleotide-binding</keyword>
<protein>
    <recommendedName>
        <fullName evidence="4">non-specific serine/threonine protein kinase</fullName>
        <ecNumber evidence="4">2.7.11.1</ecNumber>
    </recommendedName>
</protein>
<keyword evidence="9" id="KW-0479">Metal-binding</keyword>
<organism evidence="21 22">
    <name type="scientific">Knipowitschia caucasica</name>
    <name type="common">Caucasian dwarf goby</name>
    <name type="synonym">Pomatoschistus caucasicus</name>
    <dbReference type="NCBI Taxonomy" id="637954"/>
    <lineage>
        <taxon>Eukaryota</taxon>
        <taxon>Metazoa</taxon>
        <taxon>Chordata</taxon>
        <taxon>Craniata</taxon>
        <taxon>Vertebrata</taxon>
        <taxon>Euteleostomi</taxon>
        <taxon>Actinopterygii</taxon>
        <taxon>Neopterygii</taxon>
        <taxon>Teleostei</taxon>
        <taxon>Neoteleostei</taxon>
        <taxon>Acanthomorphata</taxon>
        <taxon>Gobiaria</taxon>
        <taxon>Gobiiformes</taxon>
        <taxon>Gobioidei</taxon>
        <taxon>Gobiidae</taxon>
        <taxon>Gobiinae</taxon>
        <taxon>Knipowitschia</taxon>
    </lineage>
</organism>
<dbReference type="GO" id="GO:0004674">
    <property type="term" value="F:protein serine/threonine kinase activity"/>
    <property type="evidence" value="ECO:0007669"/>
    <property type="project" value="UniProtKB-KW"/>
</dbReference>